<dbReference type="PROSITE" id="PS00708">
    <property type="entry name" value="PRO_ENDOPEP_SER"/>
    <property type="match status" value="1"/>
</dbReference>
<dbReference type="Gene3D" id="3.40.50.1820">
    <property type="entry name" value="alpha/beta hydrolase"/>
    <property type="match status" value="1"/>
</dbReference>
<feature type="domain" description="Peptidase S9A N-terminal" evidence="6">
    <location>
        <begin position="12"/>
        <end position="473"/>
    </location>
</feature>
<name>A0ABU9WY96_9MICC</name>
<evidence type="ECO:0000256" key="4">
    <source>
        <dbReference type="ARBA" id="ARBA00022825"/>
    </source>
</evidence>
<proteinExistence type="inferred from homology"/>
<keyword evidence="8" id="KW-1185">Reference proteome</keyword>
<comment type="caution">
    <text evidence="7">The sequence shown here is derived from an EMBL/GenBank/DDBJ whole genome shotgun (WGS) entry which is preliminary data.</text>
</comment>
<dbReference type="InterPro" id="IPR051543">
    <property type="entry name" value="Serine_Peptidase_S9A"/>
</dbReference>
<evidence type="ECO:0000259" key="5">
    <source>
        <dbReference type="Pfam" id="PF00326"/>
    </source>
</evidence>
<dbReference type="Pfam" id="PF02897">
    <property type="entry name" value="Peptidase_S9_N"/>
    <property type="match status" value="1"/>
</dbReference>
<dbReference type="RefSeq" id="WP_345883801.1">
    <property type="nucleotide sequence ID" value="NZ_JBDFRB010000004.1"/>
</dbReference>
<feature type="domain" description="Peptidase S9 prolyl oligopeptidase catalytic" evidence="5">
    <location>
        <begin position="538"/>
        <end position="749"/>
    </location>
</feature>
<evidence type="ECO:0000313" key="7">
    <source>
        <dbReference type="EMBL" id="MEN2744041.1"/>
    </source>
</evidence>
<dbReference type="InterPro" id="IPR002470">
    <property type="entry name" value="Peptidase_S9A"/>
</dbReference>
<evidence type="ECO:0000313" key="8">
    <source>
        <dbReference type="Proteomes" id="UP001422074"/>
    </source>
</evidence>
<keyword evidence="2" id="KW-0645">Protease</keyword>
<gene>
    <name evidence="7" type="ORF">ABCQ75_05750</name>
</gene>
<sequence length="755" mass="82150">MTDSTPLPATAPVARTVPHRRVHHGDAFEDGYEWMRDKESPEVLAHLEAENAYTDAVTGHQQPLREAIFDEIRRRTQETDLSVPSRKDDWWYYARTIEGQQYPVYCRVAAAGTGGPGEGSTVADWTPPAVEAGVPVPGEQVLLDGNAEAEGHPFFSVGGAAVTRDGRLYAYAVDTSGDETFTLRIKDLSTGELLPEVIEGVFYGLEFSPDGSRLFYMVADESWRPYQVRVHVLGTGVEQDTVVYQEDDVAQWTGIDLSSDRRWLLVGIGNSEYSETRYLDLEDREALGAPADSLRVLIGRGERVLYSPEFFEHDGATHVLLTHNLPGGPAAAADADGRRATAPNNAVSLAPLAEFAKPLPEQRWATVVPHSETVKVEGISVTASHAILSLRRDTIETVRFAELAPLVEAALAPGGASTASFAEPAFDDELYTAGAGATDYDSPVARLSYTSYFTPPRVYDYVLATGELILRKETPVLGGYDPADYVAERAWATADDGTRVPLSVLRRASVRPDGTNPALVYGYGSYEVSMDPAFAIPRLSLLDRGIVFVIAHVRGGGELGRRWYEAGKKLAKKNTFTDFIAATDWLASSGWADPKRIACMGGSAGGLLIGAVLNLAPEKYAAAVAQVPFVDALTTILDPELPLSALEWEEWGNPIEDPEVYAYMKSYTPYENVHEAPYPTVAAVTSFNDTRVLYVEPAKWVQSLRAATTSGKPVVLKTEMDAGHGGASGRYEAWRDRAWDYAFVADALGATELLA</sequence>
<dbReference type="SUPFAM" id="SSF50993">
    <property type="entry name" value="Peptidase/esterase 'gauge' domain"/>
    <property type="match status" value="1"/>
</dbReference>
<evidence type="ECO:0000256" key="3">
    <source>
        <dbReference type="ARBA" id="ARBA00022801"/>
    </source>
</evidence>
<organism evidence="7 8">
    <name type="scientific">Sinomonas halotolerans</name>
    <dbReference type="NCBI Taxonomy" id="1644133"/>
    <lineage>
        <taxon>Bacteria</taxon>
        <taxon>Bacillati</taxon>
        <taxon>Actinomycetota</taxon>
        <taxon>Actinomycetes</taxon>
        <taxon>Micrococcales</taxon>
        <taxon>Micrococcaceae</taxon>
        <taxon>Sinomonas</taxon>
    </lineage>
</organism>
<accession>A0ABU9WY96</accession>
<dbReference type="EMBL" id="JBDFRB010000004">
    <property type="protein sequence ID" value="MEN2744041.1"/>
    <property type="molecule type" value="Genomic_DNA"/>
</dbReference>
<comment type="similarity">
    <text evidence="1">Belongs to the peptidase S9A family.</text>
</comment>
<dbReference type="PANTHER" id="PTHR11757:SF19">
    <property type="entry name" value="PROLYL ENDOPEPTIDASE-LIKE"/>
    <property type="match status" value="1"/>
</dbReference>
<evidence type="ECO:0000256" key="1">
    <source>
        <dbReference type="ARBA" id="ARBA00005228"/>
    </source>
</evidence>
<evidence type="ECO:0000259" key="6">
    <source>
        <dbReference type="Pfam" id="PF02897"/>
    </source>
</evidence>
<dbReference type="PANTHER" id="PTHR11757">
    <property type="entry name" value="PROTEASE FAMILY S9A OLIGOPEPTIDASE"/>
    <property type="match status" value="1"/>
</dbReference>
<dbReference type="Proteomes" id="UP001422074">
    <property type="component" value="Unassembled WGS sequence"/>
</dbReference>
<dbReference type="InterPro" id="IPR029058">
    <property type="entry name" value="AB_hydrolase_fold"/>
</dbReference>
<reference evidence="7 8" key="1">
    <citation type="submission" date="2024-05" db="EMBL/GenBank/DDBJ databases">
        <title>Sinomonas sp. nov., isolated from a waste landfill.</title>
        <authorList>
            <person name="Zhao Y."/>
        </authorList>
    </citation>
    <scope>NUCLEOTIDE SEQUENCE [LARGE SCALE GENOMIC DNA]</scope>
    <source>
        <strain evidence="7 8">CCTCC AB2014300</strain>
    </source>
</reference>
<dbReference type="InterPro" id="IPR002471">
    <property type="entry name" value="Pept_S9_AS"/>
</dbReference>
<dbReference type="SUPFAM" id="SSF53474">
    <property type="entry name" value="alpha/beta-Hydrolases"/>
    <property type="match status" value="1"/>
</dbReference>
<dbReference type="Gene3D" id="2.130.10.120">
    <property type="entry name" value="Prolyl oligopeptidase, N-terminal domain"/>
    <property type="match status" value="1"/>
</dbReference>
<evidence type="ECO:0000256" key="2">
    <source>
        <dbReference type="ARBA" id="ARBA00022670"/>
    </source>
</evidence>
<keyword evidence="4" id="KW-0720">Serine protease</keyword>
<dbReference type="InterPro" id="IPR001375">
    <property type="entry name" value="Peptidase_S9_cat"/>
</dbReference>
<dbReference type="InterPro" id="IPR023302">
    <property type="entry name" value="Pept_S9A_N"/>
</dbReference>
<protein>
    <submittedName>
        <fullName evidence="7">S9 family peptidase</fullName>
    </submittedName>
</protein>
<dbReference type="Pfam" id="PF00326">
    <property type="entry name" value="Peptidase_S9"/>
    <property type="match status" value="1"/>
</dbReference>
<keyword evidence="3" id="KW-0378">Hydrolase</keyword>
<dbReference type="PRINTS" id="PR00862">
    <property type="entry name" value="PROLIGOPTASE"/>
</dbReference>